<name>A0A9N9QET4_9CUCU</name>
<gene>
    <name evidence="1" type="ORF">CEUTPL_LOCUS7956</name>
</gene>
<evidence type="ECO:0000313" key="2">
    <source>
        <dbReference type="Proteomes" id="UP001152799"/>
    </source>
</evidence>
<keyword evidence="2" id="KW-1185">Reference proteome</keyword>
<accession>A0A9N9QET4</accession>
<reference evidence="1" key="1">
    <citation type="submission" date="2022-01" db="EMBL/GenBank/DDBJ databases">
        <authorList>
            <person name="King R."/>
        </authorList>
    </citation>
    <scope>NUCLEOTIDE SEQUENCE</scope>
</reference>
<proteinExistence type="predicted"/>
<dbReference type="InterPro" id="IPR036179">
    <property type="entry name" value="Ig-like_dom_sf"/>
</dbReference>
<dbReference type="EMBL" id="OU892280">
    <property type="protein sequence ID" value="CAG9767390.1"/>
    <property type="molecule type" value="Genomic_DNA"/>
</dbReference>
<dbReference type="AlphaFoldDB" id="A0A9N9QET4"/>
<dbReference type="SUPFAM" id="SSF48726">
    <property type="entry name" value="Immunoglobulin"/>
    <property type="match status" value="1"/>
</dbReference>
<protein>
    <submittedName>
        <fullName evidence="1">Uncharacterized protein</fullName>
    </submittedName>
</protein>
<evidence type="ECO:0000313" key="1">
    <source>
        <dbReference type="EMBL" id="CAG9767390.1"/>
    </source>
</evidence>
<sequence length="179" mass="20087">MYKASNLVDEAVDTCILKVGDGRGILQNTHHPEGLQKIRELEAEGQSARLEIEEPIPTAPRFITNLRGTTEIYEGQTSSFEAQVEPIHVFNSIIMVSLCFTKTESILLTALDITHAVPEDAGEYSVKAINNLDQCVYSISLRVISRENIITESQRPEDLDKIRQLQAREPTDVPRLKIK</sequence>
<dbReference type="Proteomes" id="UP001152799">
    <property type="component" value="Chromosome 4"/>
</dbReference>
<dbReference type="Gene3D" id="2.60.40.10">
    <property type="entry name" value="Immunoglobulins"/>
    <property type="match status" value="1"/>
</dbReference>
<dbReference type="InterPro" id="IPR013783">
    <property type="entry name" value="Ig-like_fold"/>
</dbReference>
<organism evidence="1 2">
    <name type="scientific">Ceutorhynchus assimilis</name>
    <name type="common">cabbage seed weevil</name>
    <dbReference type="NCBI Taxonomy" id="467358"/>
    <lineage>
        <taxon>Eukaryota</taxon>
        <taxon>Metazoa</taxon>
        <taxon>Ecdysozoa</taxon>
        <taxon>Arthropoda</taxon>
        <taxon>Hexapoda</taxon>
        <taxon>Insecta</taxon>
        <taxon>Pterygota</taxon>
        <taxon>Neoptera</taxon>
        <taxon>Endopterygota</taxon>
        <taxon>Coleoptera</taxon>
        <taxon>Polyphaga</taxon>
        <taxon>Cucujiformia</taxon>
        <taxon>Curculionidae</taxon>
        <taxon>Ceutorhynchinae</taxon>
        <taxon>Ceutorhynchus</taxon>
    </lineage>
</organism>
<dbReference type="OrthoDB" id="6612025at2759"/>